<dbReference type="AlphaFoldDB" id="A0A348AIK0"/>
<accession>A0A348AIK0</accession>
<evidence type="ECO:0000256" key="1">
    <source>
        <dbReference type="SAM" id="Phobius"/>
    </source>
</evidence>
<keyword evidence="1" id="KW-0812">Transmembrane</keyword>
<evidence type="ECO:0000313" key="2">
    <source>
        <dbReference type="EMBL" id="BBB90898.1"/>
    </source>
</evidence>
<sequence>MVSIFNLTPMEIVAIAAIVGISFALPLSTDEDAVFGNVLDLAAEMVFIIAAQRILIKNTLAAAPAPAKDSAANLQRQINKLQCQVAKRSAVLKRCTATGSPQNDFAE</sequence>
<dbReference type="RefSeq" id="WP_126307893.1">
    <property type="nucleotide sequence ID" value="NZ_AP018449.1"/>
</dbReference>
<reference evidence="2 3" key="1">
    <citation type="journal article" date="2018" name="Int. J. Syst. Evol. Microbiol.">
        <title>Methylomusa anaerophila gen. nov., sp. nov., an anaerobic methanol-utilizing bacterium isolated from a microbial fuel cell.</title>
        <authorList>
            <person name="Amano N."/>
            <person name="Yamamuro A."/>
            <person name="Miyahara M."/>
            <person name="Kouzuma A."/>
            <person name="Abe T."/>
            <person name="Watanabe K."/>
        </authorList>
    </citation>
    <scope>NUCLEOTIDE SEQUENCE [LARGE SCALE GENOMIC DNA]</scope>
    <source>
        <strain evidence="2 3">MMFC1</strain>
    </source>
</reference>
<dbReference type="Proteomes" id="UP000276437">
    <property type="component" value="Chromosome"/>
</dbReference>
<dbReference type="KEGG" id="mana:MAMMFC1_01565"/>
<proteinExistence type="predicted"/>
<protein>
    <submittedName>
        <fullName evidence="2">Uncharacterized protein</fullName>
    </submittedName>
</protein>
<evidence type="ECO:0000313" key="3">
    <source>
        <dbReference type="Proteomes" id="UP000276437"/>
    </source>
</evidence>
<keyword evidence="1" id="KW-0472">Membrane</keyword>
<dbReference type="OrthoDB" id="1683820at2"/>
<organism evidence="2 3">
    <name type="scientific">Methylomusa anaerophila</name>
    <dbReference type="NCBI Taxonomy" id="1930071"/>
    <lineage>
        <taxon>Bacteria</taxon>
        <taxon>Bacillati</taxon>
        <taxon>Bacillota</taxon>
        <taxon>Negativicutes</taxon>
        <taxon>Selenomonadales</taxon>
        <taxon>Sporomusaceae</taxon>
        <taxon>Methylomusa</taxon>
    </lineage>
</organism>
<keyword evidence="1" id="KW-1133">Transmembrane helix</keyword>
<dbReference type="EMBL" id="AP018449">
    <property type="protein sequence ID" value="BBB90898.1"/>
    <property type="molecule type" value="Genomic_DNA"/>
</dbReference>
<name>A0A348AIK0_9FIRM</name>
<feature type="transmembrane region" description="Helical" evidence="1">
    <location>
        <begin position="34"/>
        <end position="51"/>
    </location>
</feature>
<feature type="transmembrane region" description="Helical" evidence="1">
    <location>
        <begin position="12"/>
        <end position="28"/>
    </location>
</feature>
<gene>
    <name evidence="2" type="ORF">MAMMFC1_01565</name>
</gene>
<keyword evidence="3" id="KW-1185">Reference proteome</keyword>